<evidence type="ECO:0000313" key="1">
    <source>
        <dbReference type="EMBL" id="SUC37471.1"/>
    </source>
</evidence>
<sequence length="82" mass="9067">MTTKQLNKALEIVRLDGVQFNTPNGVAKIYGYGFYVVGKGYLQFNTDVIPYTPCGGKETLESIVQAGGFLNYNNITFVQPIK</sequence>
<organism evidence="1 2">
    <name type="scientific">Prevotella pallens</name>
    <dbReference type="NCBI Taxonomy" id="60133"/>
    <lineage>
        <taxon>Bacteria</taxon>
        <taxon>Pseudomonadati</taxon>
        <taxon>Bacteroidota</taxon>
        <taxon>Bacteroidia</taxon>
        <taxon>Bacteroidales</taxon>
        <taxon>Prevotellaceae</taxon>
        <taxon>Prevotella</taxon>
    </lineage>
</organism>
<protein>
    <submittedName>
        <fullName evidence="1">Uncharacterized protein</fullName>
    </submittedName>
</protein>
<evidence type="ECO:0000313" key="2">
    <source>
        <dbReference type="Proteomes" id="UP000254235"/>
    </source>
</evidence>
<dbReference type="AlphaFoldDB" id="A0A379G9A2"/>
<dbReference type="EMBL" id="UGTP01000002">
    <property type="protein sequence ID" value="SUC37471.1"/>
    <property type="molecule type" value="Genomic_DNA"/>
</dbReference>
<dbReference type="RefSeq" id="WP_115083918.1">
    <property type="nucleotide sequence ID" value="NZ_UGTP01000002.1"/>
</dbReference>
<dbReference type="Proteomes" id="UP000254235">
    <property type="component" value="Unassembled WGS sequence"/>
</dbReference>
<dbReference type="GeneID" id="78571605"/>
<name>A0A379G9A2_9BACT</name>
<proteinExistence type="predicted"/>
<reference evidence="1 2" key="1">
    <citation type="submission" date="2018-06" db="EMBL/GenBank/DDBJ databases">
        <authorList>
            <consortium name="Pathogen Informatics"/>
            <person name="Doyle S."/>
        </authorList>
    </citation>
    <scope>NUCLEOTIDE SEQUENCE [LARGE SCALE GENOMIC DNA]</scope>
    <source>
        <strain evidence="1 2">NCTC13043</strain>
    </source>
</reference>
<accession>A0A379G9A2</accession>
<dbReference type="OrthoDB" id="1098403at2"/>
<gene>
    <name evidence="1" type="ORF">NCTC13043_01960</name>
</gene>